<accession>A0A9Q3DLX3</accession>
<organism evidence="2 3">
    <name type="scientific">Austropuccinia psidii MF-1</name>
    <dbReference type="NCBI Taxonomy" id="1389203"/>
    <lineage>
        <taxon>Eukaryota</taxon>
        <taxon>Fungi</taxon>
        <taxon>Dikarya</taxon>
        <taxon>Basidiomycota</taxon>
        <taxon>Pucciniomycotina</taxon>
        <taxon>Pucciniomycetes</taxon>
        <taxon>Pucciniales</taxon>
        <taxon>Sphaerophragmiaceae</taxon>
        <taxon>Austropuccinia</taxon>
    </lineage>
</organism>
<dbReference type="Pfam" id="PF07727">
    <property type="entry name" value="RVT_2"/>
    <property type="match status" value="1"/>
</dbReference>
<dbReference type="Proteomes" id="UP000765509">
    <property type="component" value="Unassembled WGS sequence"/>
</dbReference>
<comment type="caution">
    <text evidence="2">The sequence shown here is derived from an EMBL/GenBank/DDBJ whole genome shotgun (WGS) entry which is preliminary data.</text>
</comment>
<feature type="domain" description="Reverse transcriptase Ty1/copia-type" evidence="1">
    <location>
        <begin position="34"/>
        <end position="154"/>
    </location>
</feature>
<dbReference type="PANTHER" id="PTHR11439:SF483">
    <property type="entry name" value="PEPTIDE SYNTHASE GLIP-LIKE, PUTATIVE (AFU_ORTHOLOGUE AFUA_3G12920)-RELATED"/>
    <property type="match status" value="1"/>
</dbReference>
<evidence type="ECO:0000313" key="2">
    <source>
        <dbReference type="EMBL" id="MBW0505800.1"/>
    </source>
</evidence>
<reference evidence="2" key="1">
    <citation type="submission" date="2021-03" db="EMBL/GenBank/DDBJ databases">
        <title>Draft genome sequence of rust myrtle Austropuccinia psidii MF-1, a brazilian biotype.</title>
        <authorList>
            <person name="Quecine M.C."/>
            <person name="Pachon D.M.R."/>
            <person name="Bonatelli M.L."/>
            <person name="Correr F.H."/>
            <person name="Franceschini L.M."/>
            <person name="Leite T.F."/>
            <person name="Margarido G.R.A."/>
            <person name="Almeida C.A."/>
            <person name="Ferrarezi J.A."/>
            <person name="Labate C.A."/>
        </authorList>
    </citation>
    <scope>NUCLEOTIDE SEQUENCE</scope>
    <source>
        <strain evidence="2">MF-1</strain>
    </source>
</reference>
<evidence type="ECO:0000313" key="3">
    <source>
        <dbReference type="Proteomes" id="UP000765509"/>
    </source>
</evidence>
<sequence>MPESLAGLLFQHQWCLPIQPGGGDGANRTAHHLKGKVLRLKKAVYGMKQAGRCWWLSLSGILELMGFTVTEVDQSLCIFRNDQEVITIWIHADDGGVTSNSLGAISRFKTALCGELDIKWSDQLTHIVGLNCAFGEGEVTITQGHLTNGILEAYPQCSTAGTACGVFYTQSGCIGPNAIPIRGWFLSVPSKHWLLLDHVVGYLLKTCSHGIRLHPTSLALSLWSDAGWGGDLECSQSGFILKLGDAPIHWSSKRQTVVALSTCGAVRFDSTPGAGNKSTRTTGQEIQQYNFL</sequence>
<name>A0A9Q3DLX3_9BASI</name>
<protein>
    <recommendedName>
        <fullName evidence="1">Reverse transcriptase Ty1/copia-type domain-containing protein</fullName>
    </recommendedName>
</protein>
<dbReference type="OrthoDB" id="3344688at2759"/>
<dbReference type="EMBL" id="AVOT02018704">
    <property type="protein sequence ID" value="MBW0505800.1"/>
    <property type="molecule type" value="Genomic_DNA"/>
</dbReference>
<dbReference type="AlphaFoldDB" id="A0A9Q3DLX3"/>
<dbReference type="InterPro" id="IPR013103">
    <property type="entry name" value="RVT_2"/>
</dbReference>
<gene>
    <name evidence="2" type="ORF">O181_045515</name>
</gene>
<dbReference type="PANTHER" id="PTHR11439">
    <property type="entry name" value="GAG-POL-RELATED RETROTRANSPOSON"/>
    <property type="match status" value="1"/>
</dbReference>
<evidence type="ECO:0000259" key="1">
    <source>
        <dbReference type="Pfam" id="PF07727"/>
    </source>
</evidence>
<keyword evidence="3" id="KW-1185">Reference proteome</keyword>
<proteinExistence type="predicted"/>